<feature type="domain" description="Tyrosine-protein phosphatase" evidence="3">
    <location>
        <begin position="538"/>
        <end position="703"/>
    </location>
</feature>
<proteinExistence type="predicted"/>
<dbReference type="Gene3D" id="3.90.190.10">
    <property type="entry name" value="Protein tyrosine phosphatase superfamily"/>
    <property type="match status" value="1"/>
</dbReference>
<dbReference type="CDD" id="cd14516">
    <property type="entry name" value="DSP_fungal_PPS1"/>
    <property type="match status" value="1"/>
</dbReference>
<keyword evidence="2" id="KW-0904">Protein phosphatase</keyword>
<dbReference type="PROSITE" id="PS00383">
    <property type="entry name" value="TYR_PHOSPHATASE_1"/>
    <property type="match status" value="1"/>
</dbReference>
<evidence type="ECO:0000259" key="3">
    <source>
        <dbReference type="PROSITE" id="PS50054"/>
    </source>
</evidence>
<sequence length="807" mass="92139">MNWHYSNPLPECEAIFPWLHGIHHSNQNQRDFLNSLMNFTTIEKNNFDAFNTKNKIPSTSRCLMPVRSNCIQNKHERVVKNSGVLKGSVMPEEILCPLDVSKQDLLILLNSFLKDLKIHETNEDDFENVLRILFQDCELMGLLPIFKNLDPVKGISLRNFHIQVSKLSQISDFIVYCFNDSHLDSSDSEHISCHCASVARLLYFAQLKHAIDYPELIGSMFTTLILQDNDLSFFRKTESNQRLLAIDKIDDRDTKKPIGKFCSLYDFESFNNWDTNYLFREKLEISRMSTATHVMKNVWFGNTTDFEVLKLKGPKPFERLNGDSTLPLYVDPSFSTVTVTRDRLLNDKDDEALITPAMANWKLFVNCCEGSNFPNLKLLRFLLASKSEDLINQQTHLTFPPSGSIGIGDCTDDDLISLINTCKLLYTRSSQDTPSLIYCSDGYTESSLLGVCFAIYASGEPLTKVIVDLHTLHGRPFFLFPTDVQLISRLEELLLHYSPVHSKKFEPKTLETIDKQSIYKQLYINGIPTWCTRLNGSLPSRILGHLYLGSLHHANCPELLENLGITRIVSVGEKLNWENEDELHRTIINSNISVINGIPNTPIEKVMCVSNIQDDGIDTLTHNLKDILEFIDEAYQNNGKILVHCRVGVSRSATVCIAEVMKRLKINLIRAYIYVRVRRLNVIIQPNLRFMYELVKWEESERLINSKKKLLEAKSSITNSPVDSVIPKHPISGVELSKKLSESANSPIRIASTALDQVIEDDDDGADNGSVDEDYDDSENNYWLRDVDWHILCREIDLLNKTYIGVK</sequence>
<accession>A0A1E3PBX5</accession>
<dbReference type="SUPFAM" id="SSF52799">
    <property type="entry name" value="(Phosphotyrosine protein) phosphatases II"/>
    <property type="match status" value="1"/>
</dbReference>
<dbReference type="RefSeq" id="XP_019042123.1">
    <property type="nucleotide sequence ID" value="XM_019185449.1"/>
</dbReference>
<dbReference type="Pfam" id="PF00782">
    <property type="entry name" value="DSPc"/>
    <property type="match status" value="1"/>
</dbReference>
<dbReference type="SMART" id="SM00404">
    <property type="entry name" value="PTPc_motif"/>
    <property type="match status" value="1"/>
</dbReference>
<dbReference type="InterPro" id="IPR047949">
    <property type="entry name" value="PPS1_DSP"/>
</dbReference>
<dbReference type="FunFam" id="3.90.190.10:FF:000110">
    <property type="entry name" value="PPS1p Protein phosphatase"/>
    <property type="match status" value="1"/>
</dbReference>
<gene>
    <name evidence="5" type="ORF">WICANDRAFT_82836</name>
</gene>
<dbReference type="SMART" id="SM00195">
    <property type="entry name" value="DSPc"/>
    <property type="match status" value="1"/>
</dbReference>
<feature type="domain" description="Tyrosine specific protein phosphatases" evidence="4">
    <location>
        <begin position="625"/>
        <end position="690"/>
    </location>
</feature>
<dbReference type="PROSITE" id="PS50056">
    <property type="entry name" value="TYR_PHOSPHATASE_2"/>
    <property type="match status" value="1"/>
</dbReference>
<dbReference type="InterPro" id="IPR029021">
    <property type="entry name" value="Prot-tyrosine_phosphatase-like"/>
</dbReference>
<dbReference type="InterPro" id="IPR020422">
    <property type="entry name" value="TYR_PHOSPHATASE_DUAL_dom"/>
</dbReference>
<dbReference type="InterPro" id="IPR000387">
    <property type="entry name" value="Tyr_Pase_dom"/>
</dbReference>
<evidence type="ECO:0000256" key="1">
    <source>
        <dbReference type="ARBA" id="ARBA00022801"/>
    </source>
</evidence>
<dbReference type="PANTHER" id="PTHR47550">
    <property type="entry name" value="DUAL SPECIFICITY PROTEIN PHOSPHATASE PPS1"/>
    <property type="match status" value="1"/>
</dbReference>
<dbReference type="OrthoDB" id="273181at2759"/>
<dbReference type="GO" id="GO:0033260">
    <property type="term" value="P:nuclear DNA replication"/>
    <property type="evidence" value="ECO:0007669"/>
    <property type="project" value="InterPro"/>
</dbReference>
<reference evidence="5 6" key="1">
    <citation type="journal article" date="2016" name="Proc. Natl. Acad. Sci. U.S.A.">
        <title>Comparative genomics of biotechnologically important yeasts.</title>
        <authorList>
            <person name="Riley R."/>
            <person name="Haridas S."/>
            <person name="Wolfe K.H."/>
            <person name="Lopes M.R."/>
            <person name="Hittinger C.T."/>
            <person name="Goeker M."/>
            <person name="Salamov A.A."/>
            <person name="Wisecaver J.H."/>
            <person name="Long T.M."/>
            <person name="Calvey C.H."/>
            <person name="Aerts A.L."/>
            <person name="Barry K.W."/>
            <person name="Choi C."/>
            <person name="Clum A."/>
            <person name="Coughlan A.Y."/>
            <person name="Deshpande S."/>
            <person name="Douglass A.P."/>
            <person name="Hanson S.J."/>
            <person name="Klenk H.-P."/>
            <person name="LaButti K.M."/>
            <person name="Lapidus A."/>
            <person name="Lindquist E.A."/>
            <person name="Lipzen A.M."/>
            <person name="Meier-Kolthoff J.P."/>
            <person name="Ohm R.A."/>
            <person name="Otillar R.P."/>
            <person name="Pangilinan J.L."/>
            <person name="Peng Y."/>
            <person name="Rokas A."/>
            <person name="Rosa C.A."/>
            <person name="Scheuner C."/>
            <person name="Sibirny A.A."/>
            <person name="Slot J.C."/>
            <person name="Stielow J.B."/>
            <person name="Sun H."/>
            <person name="Kurtzman C.P."/>
            <person name="Blackwell M."/>
            <person name="Grigoriev I.V."/>
            <person name="Jeffries T.W."/>
        </authorList>
    </citation>
    <scope>NUCLEOTIDE SEQUENCE [LARGE SCALE GENOMIC DNA]</scope>
    <source>
        <strain evidence="6">ATCC 58044 / CBS 1984 / NCYC 433 / NRRL Y-366-8</strain>
    </source>
</reference>
<dbReference type="STRING" id="683960.A0A1E3PBX5"/>
<dbReference type="InterPro" id="IPR053239">
    <property type="entry name" value="Dual_spec_PTase"/>
</dbReference>
<dbReference type="PROSITE" id="PS50054">
    <property type="entry name" value="TYR_PHOSPHATASE_DUAL"/>
    <property type="match status" value="1"/>
</dbReference>
<dbReference type="GO" id="GO:0005634">
    <property type="term" value="C:nucleus"/>
    <property type="evidence" value="ECO:0007669"/>
    <property type="project" value="GOC"/>
</dbReference>
<evidence type="ECO:0000313" key="6">
    <source>
        <dbReference type="Proteomes" id="UP000094112"/>
    </source>
</evidence>
<dbReference type="InterPro" id="IPR000340">
    <property type="entry name" value="Dual-sp_phosphatase_cat-dom"/>
</dbReference>
<dbReference type="PANTHER" id="PTHR47550:SF1">
    <property type="entry name" value="DUAL SPECIFICITY PROTEIN PHOSPHATASE PPS1"/>
    <property type="match status" value="1"/>
</dbReference>
<evidence type="ECO:0000259" key="4">
    <source>
        <dbReference type="PROSITE" id="PS50056"/>
    </source>
</evidence>
<dbReference type="EMBL" id="KV454208">
    <property type="protein sequence ID" value="ODQ62916.1"/>
    <property type="molecule type" value="Genomic_DNA"/>
</dbReference>
<evidence type="ECO:0000256" key="2">
    <source>
        <dbReference type="ARBA" id="ARBA00022912"/>
    </source>
</evidence>
<evidence type="ECO:0000313" key="5">
    <source>
        <dbReference type="EMBL" id="ODQ62916.1"/>
    </source>
</evidence>
<dbReference type="GO" id="GO:0008138">
    <property type="term" value="F:protein tyrosine/serine/threonine phosphatase activity"/>
    <property type="evidence" value="ECO:0007669"/>
    <property type="project" value="InterPro"/>
</dbReference>
<protein>
    <submittedName>
        <fullName evidence="5">Uncharacterized protein</fullName>
    </submittedName>
</protein>
<name>A0A1E3PBX5_WICAA</name>
<dbReference type="AlphaFoldDB" id="A0A1E3PBX5"/>
<dbReference type="GeneID" id="30202695"/>
<organism evidence="5 6">
    <name type="scientific">Wickerhamomyces anomalus (strain ATCC 58044 / CBS 1984 / NCYC 433 / NRRL Y-366-8)</name>
    <name type="common">Yeast</name>
    <name type="synonym">Hansenula anomala</name>
    <dbReference type="NCBI Taxonomy" id="683960"/>
    <lineage>
        <taxon>Eukaryota</taxon>
        <taxon>Fungi</taxon>
        <taxon>Dikarya</taxon>
        <taxon>Ascomycota</taxon>
        <taxon>Saccharomycotina</taxon>
        <taxon>Saccharomycetes</taxon>
        <taxon>Phaffomycetales</taxon>
        <taxon>Wickerhamomycetaceae</taxon>
        <taxon>Wickerhamomyces</taxon>
    </lineage>
</organism>
<dbReference type="InterPro" id="IPR003595">
    <property type="entry name" value="Tyr_Pase_cat"/>
</dbReference>
<dbReference type="InterPro" id="IPR016130">
    <property type="entry name" value="Tyr_Pase_AS"/>
</dbReference>
<keyword evidence="1" id="KW-0378">Hydrolase</keyword>
<keyword evidence="6" id="KW-1185">Reference proteome</keyword>
<dbReference type="Proteomes" id="UP000094112">
    <property type="component" value="Unassembled WGS sequence"/>
</dbReference>